<sequence>MLLNILKRVVDHRRTGTSLYELIGTATRNRPQAQHHLQRISPDLIAAAFSRLASTMVKQGPRPLVICGPSGSGKSTLLKKLFKEFPDTFGFSVSHTTRKPRPGEENAVHYHFVSVEEMQAAIENGEFIETAVFSGNMYGTSKQAVENVQHQGKVCVLDIEIEGVKQVRNSDRLNPLLVFINPPSVAELERRLRGRQTETEESLQKRLNTARIEIDYGTTTGNFDVVIHNNNLKQAYADLRDFIVRELETQQGQGINVSLNRVPLADD</sequence>
<evidence type="ECO:0000256" key="2">
    <source>
        <dbReference type="ARBA" id="ARBA00005790"/>
    </source>
</evidence>
<dbReference type="FunFam" id="3.40.50.300:FF:000879">
    <property type="entry name" value="Guanylate kinase 1"/>
    <property type="match status" value="1"/>
</dbReference>
<dbReference type="AlphaFoldDB" id="A0A8D8DB61"/>
<evidence type="ECO:0000256" key="11">
    <source>
        <dbReference type="ARBA" id="ARBA00048594"/>
    </source>
</evidence>
<evidence type="ECO:0000256" key="3">
    <source>
        <dbReference type="ARBA" id="ARBA00012961"/>
    </source>
</evidence>
<dbReference type="InterPro" id="IPR008144">
    <property type="entry name" value="Guanylate_kin-like_dom"/>
</dbReference>
<dbReference type="Gene3D" id="3.40.50.300">
    <property type="entry name" value="P-loop containing nucleotide triphosphate hydrolases"/>
    <property type="match status" value="1"/>
</dbReference>
<dbReference type="SMART" id="SM00072">
    <property type="entry name" value="GuKc"/>
    <property type="match status" value="1"/>
</dbReference>
<dbReference type="InterPro" id="IPR020590">
    <property type="entry name" value="Guanylate_kinase_CS"/>
</dbReference>
<dbReference type="Pfam" id="PF00625">
    <property type="entry name" value="Guanylate_kin"/>
    <property type="match status" value="1"/>
</dbReference>
<evidence type="ECO:0000256" key="1">
    <source>
        <dbReference type="ARBA" id="ARBA00004496"/>
    </source>
</evidence>
<dbReference type="EC" id="2.7.4.8" evidence="3"/>
<dbReference type="EMBL" id="HBUE01264653">
    <property type="protein sequence ID" value="CAG6560860.1"/>
    <property type="molecule type" value="Transcribed_RNA"/>
</dbReference>
<evidence type="ECO:0000256" key="4">
    <source>
        <dbReference type="ARBA" id="ARBA00016296"/>
    </source>
</evidence>
<keyword evidence="6" id="KW-0808">Transferase</keyword>
<dbReference type="PROSITE" id="PS00856">
    <property type="entry name" value="GUANYLATE_KINASE_1"/>
    <property type="match status" value="1"/>
</dbReference>
<evidence type="ECO:0000256" key="6">
    <source>
        <dbReference type="ARBA" id="ARBA00022679"/>
    </source>
</evidence>
<comment type="catalytic activity">
    <reaction evidence="11">
        <text>GMP + ATP = GDP + ADP</text>
        <dbReference type="Rhea" id="RHEA:20780"/>
        <dbReference type="ChEBI" id="CHEBI:30616"/>
        <dbReference type="ChEBI" id="CHEBI:58115"/>
        <dbReference type="ChEBI" id="CHEBI:58189"/>
        <dbReference type="ChEBI" id="CHEBI:456216"/>
        <dbReference type="EC" id="2.7.4.8"/>
    </reaction>
</comment>
<comment type="similarity">
    <text evidence="2">Belongs to the guanylate kinase family.</text>
</comment>
<reference evidence="13" key="1">
    <citation type="submission" date="2021-05" db="EMBL/GenBank/DDBJ databases">
        <authorList>
            <person name="Alioto T."/>
            <person name="Alioto T."/>
            <person name="Gomez Garrido J."/>
        </authorList>
    </citation>
    <scope>NUCLEOTIDE SEQUENCE</scope>
</reference>
<dbReference type="PANTHER" id="PTHR23117:SF13">
    <property type="entry name" value="GUANYLATE KINASE"/>
    <property type="match status" value="1"/>
</dbReference>
<evidence type="ECO:0000256" key="5">
    <source>
        <dbReference type="ARBA" id="ARBA00022490"/>
    </source>
</evidence>
<evidence type="ECO:0000256" key="10">
    <source>
        <dbReference type="ARBA" id="ARBA00030128"/>
    </source>
</evidence>
<evidence type="ECO:0000256" key="9">
    <source>
        <dbReference type="ARBA" id="ARBA00022840"/>
    </source>
</evidence>
<dbReference type="PROSITE" id="PS50052">
    <property type="entry name" value="GUANYLATE_KINASE_2"/>
    <property type="match status" value="1"/>
</dbReference>
<dbReference type="GO" id="GO:0004385">
    <property type="term" value="F:GMP kinase activity"/>
    <property type="evidence" value="ECO:0007669"/>
    <property type="project" value="UniProtKB-EC"/>
</dbReference>
<comment type="subcellular location">
    <subcellularLocation>
        <location evidence="1">Cytoplasm</location>
    </subcellularLocation>
</comment>
<keyword evidence="7" id="KW-0547">Nucleotide-binding</keyword>
<dbReference type="GO" id="GO:0005829">
    <property type="term" value="C:cytosol"/>
    <property type="evidence" value="ECO:0007669"/>
    <property type="project" value="TreeGrafter"/>
</dbReference>
<keyword evidence="5" id="KW-0963">Cytoplasm</keyword>
<evidence type="ECO:0000259" key="12">
    <source>
        <dbReference type="PROSITE" id="PS50052"/>
    </source>
</evidence>
<dbReference type="InterPro" id="IPR027417">
    <property type="entry name" value="P-loop_NTPase"/>
</dbReference>
<dbReference type="NCBIfam" id="TIGR03263">
    <property type="entry name" value="guanyl_kin"/>
    <property type="match status" value="1"/>
</dbReference>
<dbReference type="InterPro" id="IPR008145">
    <property type="entry name" value="GK/Ca_channel_bsu"/>
</dbReference>
<dbReference type="GO" id="GO:0005524">
    <property type="term" value="F:ATP binding"/>
    <property type="evidence" value="ECO:0007669"/>
    <property type="project" value="UniProtKB-KW"/>
</dbReference>
<dbReference type="SUPFAM" id="SSF52540">
    <property type="entry name" value="P-loop containing nucleoside triphosphate hydrolases"/>
    <property type="match status" value="1"/>
</dbReference>
<accession>A0A8D8DB61</accession>
<keyword evidence="8 13" id="KW-0418">Kinase</keyword>
<proteinExistence type="inferred from homology"/>
<keyword evidence="9" id="KW-0067">ATP-binding</keyword>
<evidence type="ECO:0000256" key="7">
    <source>
        <dbReference type="ARBA" id="ARBA00022741"/>
    </source>
</evidence>
<feature type="domain" description="Guanylate kinase-like" evidence="12">
    <location>
        <begin position="61"/>
        <end position="244"/>
    </location>
</feature>
<dbReference type="CDD" id="cd00071">
    <property type="entry name" value="GMPK"/>
    <property type="match status" value="1"/>
</dbReference>
<organism evidence="13">
    <name type="scientific">Culex pipiens</name>
    <name type="common">House mosquito</name>
    <dbReference type="NCBI Taxonomy" id="7175"/>
    <lineage>
        <taxon>Eukaryota</taxon>
        <taxon>Metazoa</taxon>
        <taxon>Ecdysozoa</taxon>
        <taxon>Arthropoda</taxon>
        <taxon>Hexapoda</taxon>
        <taxon>Insecta</taxon>
        <taxon>Pterygota</taxon>
        <taxon>Neoptera</taxon>
        <taxon>Endopterygota</taxon>
        <taxon>Diptera</taxon>
        <taxon>Nematocera</taxon>
        <taxon>Culicoidea</taxon>
        <taxon>Culicidae</taxon>
        <taxon>Culicinae</taxon>
        <taxon>Culicini</taxon>
        <taxon>Culex</taxon>
        <taxon>Culex</taxon>
    </lineage>
</organism>
<dbReference type="EMBL" id="HBUE01159515">
    <property type="protein sequence ID" value="CAG6509480.1"/>
    <property type="molecule type" value="Transcribed_RNA"/>
</dbReference>
<evidence type="ECO:0000313" key="13">
    <source>
        <dbReference type="EMBL" id="CAG6509480.1"/>
    </source>
</evidence>
<name>A0A8D8DB61_CULPI</name>
<dbReference type="PANTHER" id="PTHR23117">
    <property type="entry name" value="GUANYLATE KINASE-RELATED"/>
    <property type="match status" value="1"/>
</dbReference>
<protein>
    <recommendedName>
        <fullName evidence="4">Guanylate kinase</fullName>
        <ecNumber evidence="3">2.7.4.8</ecNumber>
    </recommendedName>
    <alternativeName>
        <fullName evidence="10">GMP kinase</fullName>
    </alternativeName>
</protein>
<dbReference type="InterPro" id="IPR017665">
    <property type="entry name" value="Guanylate_kinase"/>
</dbReference>
<evidence type="ECO:0000256" key="8">
    <source>
        <dbReference type="ARBA" id="ARBA00022777"/>
    </source>
</evidence>